<sequence length="59" mass="6613">STVLSDGSVSTSGMVPVRKENAVLEELTMKILKLWRFSPLPEGDNREQNGTITFIYKVE</sequence>
<comment type="caution">
    <text evidence="1">The sequence shown here is derived from an EMBL/GenBank/DDBJ whole genome shotgun (WGS) entry which is preliminary data.</text>
</comment>
<dbReference type="EMBL" id="BARW01040242">
    <property type="protein sequence ID" value="GAJ16911.1"/>
    <property type="molecule type" value="Genomic_DNA"/>
</dbReference>
<accession>X1VLW9</accession>
<reference evidence="1" key="1">
    <citation type="journal article" date="2014" name="Front. Microbiol.">
        <title>High frequency of phylogenetically diverse reductive dehalogenase-homologous genes in deep subseafloor sedimentary metagenomes.</title>
        <authorList>
            <person name="Kawai M."/>
            <person name="Futagami T."/>
            <person name="Toyoda A."/>
            <person name="Takaki Y."/>
            <person name="Nishi S."/>
            <person name="Hori S."/>
            <person name="Arai W."/>
            <person name="Tsubouchi T."/>
            <person name="Morono Y."/>
            <person name="Uchiyama I."/>
            <person name="Ito T."/>
            <person name="Fujiyama A."/>
            <person name="Inagaki F."/>
            <person name="Takami H."/>
        </authorList>
    </citation>
    <scope>NUCLEOTIDE SEQUENCE</scope>
    <source>
        <strain evidence="1">Expedition CK06-06</strain>
    </source>
</reference>
<evidence type="ECO:0000313" key="1">
    <source>
        <dbReference type="EMBL" id="GAJ16911.1"/>
    </source>
</evidence>
<dbReference type="AlphaFoldDB" id="X1VLW9"/>
<gene>
    <name evidence="1" type="ORF">S12H4_60919</name>
</gene>
<protein>
    <recommendedName>
        <fullName evidence="2">TonB C-terminal domain-containing protein</fullName>
    </recommendedName>
</protein>
<evidence type="ECO:0008006" key="2">
    <source>
        <dbReference type="Google" id="ProtNLM"/>
    </source>
</evidence>
<organism evidence="1">
    <name type="scientific">marine sediment metagenome</name>
    <dbReference type="NCBI Taxonomy" id="412755"/>
    <lineage>
        <taxon>unclassified sequences</taxon>
        <taxon>metagenomes</taxon>
        <taxon>ecological metagenomes</taxon>
    </lineage>
</organism>
<feature type="non-terminal residue" evidence="1">
    <location>
        <position position="1"/>
    </location>
</feature>
<proteinExistence type="predicted"/>
<name>X1VLW9_9ZZZZ</name>